<evidence type="ECO:0000259" key="4">
    <source>
        <dbReference type="PROSITE" id="PS50995"/>
    </source>
</evidence>
<dbReference type="AlphaFoldDB" id="A0AAU9D5W5"/>
<dbReference type="Pfam" id="PF01047">
    <property type="entry name" value="MarR"/>
    <property type="match status" value="1"/>
</dbReference>
<protein>
    <submittedName>
        <fullName evidence="5">MarR family transcriptional regulator</fullName>
    </submittedName>
</protein>
<keyword evidence="3" id="KW-0804">Transcription</keyword>
<dbReference type="PRINTS" id="PR00598">
    <property type="entry name" value="HTHMARR"/>
</dbReference>
<evidence type="ECO:0000256" key="2">
    <source>
        <dbReference type="ARBA" id="ARBA00023125"/>
    </source>
</evidence>
<dbReference type="PANTHER" id="PTHR42756">
    <property type="entry name" value="TRANSCRIPTIONAL REGULATOR, MARR"/>
    <property type="match status" value="1"/>
</dbReference>
<keyword evidence="1" id="KW-0805">Transcription regulation</keyword>
<proteinExistence type="predicted"/>
<evidence type="ECO:0000256" key="3">
    <source>
        <dbReference type="ARBA" id="ARBA00023163"/>
    </source>
</evidence>
<keyword evidence="6" id="KW-1185">Reference proteome</keyword>
<dbReference type="Proteomes" id="UP001321582">
    <property type="component" value="Chromosome"/>
</dbReference>
<dbReference type="SMART" id="SM00347">
    <property type="entry name" value="HTH_MARR"/>
    <property type="match status" value="1"/>
</dbReference>
<dbReference type="InterPro" id="IPR036388">
    <property type="entry name" value="WH-like_DNA-bd_sf"/>
</dbReference>
<dbReference type="SUPFAM" id="SSF46785">
    <property type="entry name" value="Winged helix' DNA-binding domain"/>
    <property type="match status" value="1"/>
</dbReference>
<dbReference type="CDD" id="cd00090">
    <property type="entry name" value="HTH_ARSR"/>
    <property type="match status" value="1"/>
</dbReference>
<dbReference type="RefSeq" id="WP_307904892.1">
    <property type="nucleotide sequence ID" value="NZ_AP027059.1"/>
</dbReference>
<dbReference type="GO" id="GO:0003677">
    <property type="term" value="F:DNA binding"/>
    <property type="evidence" value="ECO:0007669"/>
    <property type="project" value="UniProtKB-KW"/>
</dbReference>
<sequence>MNIAKNSLGRQISRIAFKLREYINSELKDYNISGGKIHFLMKIQNEDGMCQEKLTEILKVDKATTGRAIKKLVDLGYVTRIKDEKDKRYYRLHLTESGKNIANIGKKVLKETSEMLESGFEDEEKIVIRKLLSKININLETARGGQNE</sequence>
<dbReference type="GO" id="GO:0003700">
    <property type="term" value="F:DNA-binding transcription factor activity"/>
    <property type="evidence" value="ECO:0007669"/>
    <property type="project" value="InterPro"/>
</dbReference>
<feature type="domain" description="HTH marR-type" evidence="4">
    <location>
        <begin position="5"/>
        <end position="137"/>
    </location>
</feature>
<name>A0AAU9D5W5_9FUSO</name>
<dbReference type="PANTHER" id="PTHR42756:SF2">
    <property type="entry name" value="MARR FAMILY REGULATORY PROTEIN"/>
    <property type="match status" value="1"/>
</dbReference>
<dbReference type="EMBL" id="AP027059">
    <property type="protein sequence ID" value="BDU49953.1"/>
    <property type="molecule type" value="Genomic_DNA"/>
</dbReference>
<evidence type="ECO:0000256" key="1">
    <source>
        <dbReference type="ARBA" id="ARBA00023015"/>
    </source>
</evidence>
<evidence type="ECO:0000313" key="6">
    <source>
        <dbReference type="Proteomes" id="UP001321582"/>
    </source>
</evidence>
<dbReference type="InterPro" id="IPR000835">
    <property type="entry name" value="HTH_MarR-typ"/>
</dbReference>
<dbReference type="KEGG" id="haby:HLVA_05220"/>
<keyword evidence="2" id="KW-0238">DNA-binding</keyword>
<organism evidence="5 6">
    <name type="scientific">Haliovirga abyssi</name>
    <dbReference type="NCBI Taxonomy" id="2996794"/>
    <lineage>
        <taxon>Bacteria</taxon>
        <taxon>Fusobacteriati</taxon>
        <taxon>Fusobacteriota</taxon>
        <taxon>Fusobacteriia</taxon>
        <taxon>Fusobacteriales</taxon>
        <taxon>Haliovirgaceae</taxon>
        <taxon>Haliovirga</taxon>
    </lineage>
</organism>
<evidence type="ECO:0000313" key="5">
    <source>
        <dbReference type="EMBL" id="BDU49953.1"/>
    </source>
</evidence>
<accession>A0AAU9D5W5</accession>
<dbReference type="InterPro" id="IPR011991">
    <property type="entry name" value="ArsR-like_HTH"/>
</dbReference>
<dbReference type="PROSITE" id="PS50995">
    <property type="entry name" value="HTH_MARR_2"/>
    <property type="match status" value="1"/>
</dbReference>
<gene>
    <name evidence="5" type="primary">rmaA</name>
    <name evidence="5" type="ORF">HLVA_05220</name>
</gene>
<dbReference type="InterPro" id="IPR036390">
    <property type="entry name" value="WH_DNA-bd_sf"/>
</dbReference>
<reference evidence="5 6" key="1">
    <citation type="submission" date="2022-11" db="EMBL/GenBank/DDBJ databases">
        <title>Haliovirga abyssi gen. nov., sp. nov., a mesophilic fermentative bacterium isolated from the Iheya North hydrothermal field and the proposal of Haliovirgaceae fam. nov.</title>
        <authorList>
            <person name="Miyazaki U."/>
            <person name="Tame A."/>
            <person name="Miyazaki J."/>
            <person name="Takai K."/>
            <person name="Sawayama S."/>
            <person name="Kitajima M."/>
            <person name="Okamoto A."/>
            <person name="Nakagawa S."/>
        </authorList>
    </citation>
    <scope>NUCLEOTIDE SEQUENCE [LARGE SCALE GENOMIC DNA]</scope>
    <source>
        <strain evidence="5 6">IC12</strain>
    </source>
</reference>
<dbReference type="Gene3D" id="1.10.10.10">
    <property type="entry name" value="Winged helix-like DNA-binding domain superfamily/Winged helix DNA-binding domain"/>
    <property type="match status" value="1"/>
</dbReference>